<dbReference type="InterPro" id="IPR001005">
    <property type="entry name" value="SANT/Myb"/>
</dbReference>
<evidence type="ECO:0000256" key="1">
    <source>
        <dbReference type="SAM" id="Coils"/>
    </source>
</evidence>
<feature type="coiled-coil region" evidence="1">
    <location>
        <begin position="60"/>
        <end position="94"/>
    </location>
</feature>
<sequence length="373" mass="42277">MPRRLRKPNYTHEETMILLEHLDMHKHVIYGKGSNQERADVWAAITVAVNSIPNSAGRTKKELKHRWKDLTHRMRLLEKKIKDSEDEKARVNISPYYYLVMKILGEKNEFNGNSITAGEEKNESTFVGLEDSGPELAISSDQDVKPDKNLLYALVSNSSEVCANGYPSIADANNCMVSDCPSAIDLPEPENSFCSSGPNVSPSKSRKTSRRAQPSISSSRKSLTHSKSSLILEKAATRSSSARHGHAVTRQSLPTMRLDPYTQEVLAIDELETDSDTEDDIYFQPQTTEYNKSKCPILENGDVTATSRRYTGSRSPRKRKLSCDESYLQSLSLEELKHVYLIKKIQMVSQRTRCLKLLEDKLEYQLQHLHHPH</sequence>
<dbReference type="InterPro" id="IPR028002">
    <property type="entry name" value="Myb_DNA-bind_5"/>
</dbReference>
<feature type="region of interest" description="Disordered" evidence="2">
    <location>
        <begin position="191"/>
        <end position="229"/>
    </location>
</feature>
<dbReference type="PANTHER" id="PTHR23098:SF16">
    <property type="entry name" value="REGULATORY PROTEIN ZESTE"/>
    <property type="match status" value="1"/>
</dbReference>
<keyword evidence="5" id="KW-1185">Reference proteome</keyword>
<reference evidence="4" key="2">
    <citation type="submission" date="2023-04" db="EMBL/GenBank/DDBJ databases">
        <authorList>
            <person name="Bu L."/>
            <person name="Lu L."/>
            <person name="Laidemitt M.R."/>
            <person name="Zhang S.M."/>
            <person name="Mutuku M."/>
            <person name="Mkoji G."/>
            <person name="Steinauer M."/>
            <person name="Loker E.S."/>
        </authorList>
    </citation>
    <scope>NUCLEOTIDE SEQUENCE</scope>
    <source>
        <strain evidence="4">KasaAsao</strain>
        <tissue evidence="4">Whole Snail</tissue>
    </source>
</reference>
<keyword evidence="1" id="KW-0175">Coiled coil</keyword>
<feature type="compositionally biased region" description="Low complexity" evidence="2">
    <location>
        <begin position="215"/>
        <end position="229"/>
    </location>
</feature>
<evidence type="ECO:0000313" key="4">
    <source>
        <dbReference type="EMBL" id="KAK0046025.1"/>
    </source>
</evidence>
<dbReference type="Pfam" id="PF13873">
    <property type="entry name" value="Myb_DNA-bind_5"/>
    <property type="match status" value="1"/>
</dbReference>
<evidence type="ECO:0000313" key="5">
    <source>
        <dbReference type="Proteomes" id="UP001233172"/>
    </source>
</evidence>
<proteinExistence type="predicted"/>
<organism evidence="4 5">
    <name type="scientific">Biomphalaria pfeifferi</name>
    <name type="common">Bloodfluke planorb</name>
    <name type="synonym">Freshwater snail</name>
    <dbReference type="NCBI Taxonomy" id="112525"/>
    <lineage>
        <taxon>Eukaryota</taxon>
        <taxon>Metazoa</taxon>
        <taxon>Spiralia</taxon>
        <taxon>Lophotrochozoa</taxon>
        <taxon>Mollusca</taxon>
        <taxon>Gastropoda</taxon>
        <taxon>Heterobranchia</taxon>
        <taxon>Euthyneura</taxon>
        <taxon>Panpulmonata</taxon>
        <taxon>Hygrophila</taxon>
        <taxon>Lymnaeoidea</taxon>
        <taxon>Planorbidae</taxon>
        <taxon>Biomphalaria</taxon>
    </lineage>
</organism>
<feature type="domain" description="Myb-like" evidence="3">
    <location>
        <begin position="2"/>
        <end position="71"/>
    </location>
</feature>
<gene>
    <name evidence="4" type="ORF">Bpfe_024486</name>
</gene>
<dbReference type="PANTHER" id="PTHR23098">
    <property type="entry name" value="AGAP001331-PA-RELATED"/>
    <property type="match status" value="1"/>
</dbReference>
<evidence type="ECO:0000256" key="2">
    <source>
        <dbReference type="SAM" id="MobiDB-lite"/>
    </source>
</evidence>
<dbReference type="AlphaFoldDB" id="A0AAD8EZS6"/>
<reference evidence="4" key="1">
    <citation type="journal article" date="2023" name="PLoS Negl. Trop. Dis.">
        <title>A genome sequence for Biomphalaria pfeifferi, the major vector snail for the human-infecting parasite Schistosoma mansoni.</title>
        <authorList>
            <person name="Bu L."/>
            <person name="Lu L."/>
            <person name="Laidemitt M.R."/>
            <person name="Zhang S.M."/>
            <person name="Mutuku M."/>
            <person name="Mkoji G."/>
            <person name="Steinauer M."/>
            <person name="Loker E.S."/>
        </authorList>
    </citation>
    <scope>NUCLEOTIDE SEQUENCE</scope>
    <source>
        <strain evidence="4">KasaAsao</strain>
    </source>
</reference>
<evidence type="ECO:0000259" key="3">
    <source>
        <dbReference type="PROSITE" id="PS50090"/>
    </source>
</evidence>
<dbReference type="PROSITE" id="PS50090">
    <property type="entry name" value="MYB_LIKE"/>
    <property type="match status" value="1"/>
</dbReference>
<accession>A0AAD8EZS6</accession>
<comment type="caution">
    <text evidence="4">The sequence shown here is derived from an EMBL/GenBank/DDBJ whole genome shotgun (WGS) entry which is preliminary data.</text>
</comment>
<feature type="compositionally biased region" description="Polar residues" evidence="2">
    <location>
        <begin position="192"/>
        <end position="203"/>
    </location>
</feature>
<dbReference type="Proteomes" id="UP001233172">
    <property type="component" value="Unassembled WGS sequence"/>
</dbReference>
<name>A0AAD8EZS6_BIOPF</name>
<protein>
    <recommendedName>
        <fullName evidence="3">Myb-like domain-containing protein</fullName>
    </recommendedName>
</protein>
<dbReference type="GO" id="GO:0005634">
    <property type="term" value="C:nucleus"/>
    <property type="evidence" value="ECO:0007669"/>
    <property type="project" value="TreeGrafter"/>
</dbReference>
<dbReference type="EMBL" id="JASAOG010000171">
    <property type="protein sequence ID" value="KAK0046025.1"/>
    <property type="molecule type" value="Genomic_DNA"/>
</dbReference>